<organism evidence="1 2">
    <name type="scientific">Tropilaelaps mercedesae</name>
    <dbReference type="NCBI Taxonomy" id="418985"/>
    <lineage>
        <taxon>Eukaryota</taxon>
        <taxon>Metazoa</taxon>
        <taxon>Ecdysozoa</taxon>
        <taxon>Arthropoda</taxon>
        <taxon>Chelicerata</taxon>
        <taxon>Arachnida</taxon>
        <taxon>Acari</taxon>
        <taxon>Parasitiformes</taxon>
        <taxon>Mesostigmata</taxon>
        <taxon>Gamasina</taxon>
        <taxon>Dermanyssoidea</taxon>
        <taxon>Laelapidae</taxon>
        <taxon>Tropilaelaps</taxon>
    </lineage>
</organism>
<gene>
    <name evidence="1" type="ORF">BIW11_13259</name>
</gene>
<evidence type="ECO:0000313" key="2">
    <source>
        <dbReference type="Proteomes" id="UP000192247"/>
    </source>
</evidence>
<dbReference type="AlphaFoldDB" id="A0A1V9X304"/>
<evidence type="ECO:0000313" key="1">
    <source>
        <dbReference type="EMBL" id="OQR67867.1"/>
    </source>
</evidence>
<proteinExistence type="predicted"/>
<keyword evidence="2" id="KW-1185">Reference proteome</keyword>
<dbReference type="EMBL" id="MNPL01027009">
    <property type="protein sequence ID" value="OQR67867.1"/>
    <property type="molecule type" value="Genomic_DNA"/>
</dbReference>
<protein>
    <submittedName>
        <fullName evidence="1">Uncharacterized protein</fullName>
    </submittedName>
</protein>
<dbReference type="InParanoid" id="A0A1V9X304"/>
<dbReference type="Proteomes" id="UP000192247">
    <property type="component" value="Unassembled WGS sequence"/>
</dbReference>
<comment type="caution">
    <text evidence="1">The sequence shown here is derived from an EMBL/GenBank/DDBJ whole genome shotgun (WGS) entry which is preliminary data.</text>
</comment>
<reference evidence="1 2" key="1">
    <citation type="journal article" date="2017" name="Gigascience">
        <title>Draft genome of the honey bee ectoparasitic mite, Tropilaelaps mercedesae, is shaped by the parasitic life history.</title>
        <authorList>
            <person name="Dong X."/>
            <person name="Armstrong S.D."/>
            <person name="Xia D."/>
            <person name="Makepeace B.L."/>
            <person name="Darby A.C."/>
            <person name="Kadowaki T."/>
        </authorList>
    </citation>
    <scope>NUCLEOTIDE SEQUENCE [LARGE SCALE GENOMIC DNA]</scope>
    <source>
        <strain evidence="1">Wuxi-XJTLU</strain>
    </source>
</reference>
<sequence length="97" mass="10693">MYSLPRRGTPSPSQRGQELHRPVLGGWVTPLRIASVFRPVSDLGLGDAAVAVCPFYQSIPAELVEDFERDLVDAYFRLSGGTNVFNYQIAVLHGFAK</sequence>
<name>A0A1V9X304_9ACAR</name>
<accession>A0A1V9X304</accession>